<sequence length="99" mass="10882">MSHVSSSTKPKGYLRGPFNAETYLADTVRPQHCCMAMMRGRARAGARAVLNLGAVMDGLRATSERGQVDEWMFPTLISHKRAELETGTFHGEKLSMIGV</sequence>
<dbReference type="EMBL" id="LGRX02027958">
    <property type="protein sequence ID" value="KAK3248572.1"/>
    <property type="molecule type" value="Genomic_DNA"/>
</dbReference>
<dbReference type="Proteomes" id="UP001190700">
    <property type="component" value="Unassembled WGS sequence"/>
</dbReference>
<protein>
    <submittedName>
        <fullName evidence="1">Uncharacterized protein</fullName>
    </submittedName>
</protein>
<reference evidence="1 2" key="1">
    <citation type="journal article" date="2015" name="Genome Biol. Evol.">
        <title>Comparative Genomics of a Bacterivorous Green Alga Reveals Evolutionary Causalities and Consequences of Phago-Mixotrophic Mode of Nutrition.</title>
        <authorList>
            <person name="Burns J.A."/>
            <person name="Paasch A."/>
            <person name="Narechania A."/>
            <person name="Kim E."/>
        </authorList>
    </citation>
    <scope>NUCLEOTIDE SEQUENCE [LARGE SCALE GENOMIC DNA]</scope>
    <source>
        <strain evidence="1 2">PLY_AMNH</strain>
    </source>
</reference>
<proteinExistence type="predicted"/>
<name>A0AAE0F245_9CHLO</name>
<evidence type="ECO:0000313" key="2">
    <source>
        <dbReference type="Proteomes" id="UP001190700"/>
    </source>
</evidence>
<comment type="caution">
    <text evidence="1">The sequence shown here is derived from an EMBL/GenBank/DDBJ whole genome shotgun (WGS) entry which is preliminary data.</text>
</comment>
<gene>
    <name evidence="1" type="ORF">CYMTET_41966</name>
</gene>
<evidence type="ECO:0000313" key="1">
    <source>
        <dbReference type="EMBL" id="KAK3248572.1"/>
    </source>
</evidence>
<accession>A0AAE0F245</accession>
<dbReference type="AlphaFoldDB" id="A0AAE0F245"/>
<organism evidence="1 2">
    <name type="scientific">Cymbomonas tetramitiformis</name>
    <dbReference type="NCBI Taxonomy" id="36881"/>
    <lineage>
        <taxon>Eukaryota</taxon>
        <taxon>Viridiplantae</taxon>
        <taxon>Chlorophyta</taxon>
        <taxon>Pyramimonadophyceae</taxon>
        <taxon>Pyramimonadales</taxon>
        <taxon>Pyramimonadaceae</taxon>
        <taxon>Cymbomonas</taxon>
    </lineage>
</organism>
<keyword evidence="2" id="KW-1185">Reference proteome</keyword>